<dbReference type="EMBL" id="JBHMBH010000021">
    <property type="protein sequence ID" value="MFB9714502.1"/>
    <property type="molecule type" value="Genomic_DNA"/>
</dbReference>
<proteinExistence type="predicted"/>
<reference evidence="1 2" key="1">
    <citation type="submission" date="2024-09" db="EMBL/GenBank/DDBJ databases">
        <authorList>
            <person name="Sun Q."/>
            <person name="Mori K."/>
        </authorList>
    </citation>
    <scope>NUCLEOTIDE SEQUENCE [LARGE SCALE GENOMIC DNA]</scope>
    <source>
        <strain evidence="1 2">JCM 13519</strain>
    </source>
</reference>
<dbReference type="Proteomes" id="UP001589536">
    <property type="component" value="Unassembled WGS sequence"/>
</dbReference>
<evidence type="ECO:0000313" key="1">
    <source>
        <dbReference type="EMBL" id="MFB9714502.1"/>
    </source>
</evidence>
<organism evidence="1 2">
    <name type="scientific">Arthrobacter methylotrophus</name>
    <dbReference type="NCBI Taxonomy" id="121291"/>
    <lineage>
        <taxon>Bacteria</taxon>
        <taxon>Bacillati</taxon>
        <taxon>Actinomycetota</taxon>
        <taxon>Actinomycetes</taxon>
        <taxon>Micrococcales</taxon>
        <taxon>Micrococcaceae</taxon>
        <taxon>Arthrobacter</taxon>
    </lineage>
</organism>
<keyword evidence="2" id="KW-1185">Reference proteome</keyword>
<name>A0ABV5UPP6_9MICC</name>
<evidence type="ECO:0000313" key="2">
    <source>
        <dbReference type="Proteomes" id="UP001589536"/>
    </source>
</evidence>
<sequence length="174" mass="19061">MPDDLTVRTRDALVLSLDETLIRVRFGHLLLRTVGEWDELSVALTRAYAYEDDHLIERLSGPLLQSWRGVATEVLANTFNRARITVTRATHPWGIAVFSVPGLKCEPLLCCVEDSEAGSEARVADGPRLLDFDSVMASYAQCLERLLSPTREGSGVLVPYSSVSTTNPGEAQAS</sequence>
<evidence type="ECO:0008006" key="3">
    <source>
        <dbReference type="Google" id="ProtNLM"/>
    </source>
</evidence>
<comment type="caution">
    <text evidence="1">The sequence shown here is derived from an EMBL/GenBank/DDBJ whole genome shotgun (WGS) entry which is preliminary data.</text>
</comment>
<accession>A0ABV5UPP6</accession>
<protein>
    <recommendedName>
        <fullName evidence="3">Histidine kinase</fullName>
    </recommendedName>
</protein>
<gene>
    <name evidence="1" type="ORF">ACFFPI_10245</name>
</gene>
<dbReference type="RefSeq" id="WP_345046181.1">
    <property type="nucleotide sequence ID" value="NZ_BAABED010000001.1"/>
</dbReference>